<evidence type="ECO:0000256" key="2">
    <source>
        <dbReference type="ARBA" id="ARBA00004906"/>
    </source>
</evidence>
<dbReference type="PANTHER" id="PTHR11254">
    <property type="entry name" value="HECT DOMAIN UBIQUITIN-PROTEIN LIGASE"/>
    <property type="match status" value="1"/>
</dbReference>
<dbReference type="Gene3D" id="3.30.2160.10">
    <property type="entry name" value="Hect, E3 ligase catalytic domain"/>
    <property type="match status" value="1"/>
</dbReference>
<dbReference type="Pfam" id="PF00632">
    <property type="entry name" value="HECT"/>
    <property type="match status" value="2"/>
</dbReference>
<keyword evidence="4" id="KW-0808">Transferase</keyword>
<dbReference type="EMBL" id="LDAU01000018">
    <property type="protein sequence ID" value="KRX10838.1"/>
    <property type="molecule type" value="Genomic_DNA"/>
</dbReference>
<dbReference type="InterPro" id="IPR050409">
    <property type="entry name" value="E3_ubiq-protein_ligase"/>
</dbReference>
<dbReference type="SUPFAM" id="SSF56204">
    <property type="entry name" value="Hect, E3 ligase catalytic domain"/>
    <property type="match status" value="1"/>
</dbReference>
<evidence type="ECO:0000313" key="8">
    <source>
        <dbReference type="EMBL" id="KRX10838.1"/>
    </source>
</evidence>
<dbReference type="OrthoDB" id="409931at2759"/>
<evidence type="ECO:0000256" key="3">
    <source>
        <dbReference type="ARBA" id="ARBA00012485"/>
    </source>
</evidence>
<dbReference type="InterPro" id="IPR000569">
    <property type="entry name" value="HECT_dom"/>
</dbReference>
<gene>
    <name evidence="8" type="ORF">PPERSA_12189</name>
</gene>
<dbReference type="GO" id="GO:0061630">
    <property type="term" value="F:ubiquitin protein ligase activity"/>
    <property type="evidence" value="ECO:0007669"/>
    <property type="project" value="UniProtKB-EC"/>
</dbReference>
<comment type="pathway">
    <text evidence="2">Protein modification; protein ubiquitination.</text>
</comment>
<feature type="domain" description="HECT" evidence="7">
    <location>
        <begin position="1"/>
        <end position="200"/>
    </location>
</feature>
<dbReference type="GO" id="GO:0005737">
    <property type="term" value="C:cytoplasm"/>
    <property type="evidence" value="ECO:0007669"/>
    <property type="project" value="TreeGrafter"/>
</dbReference>
<feature type="active site" description="Glycyl thioester intermediate" evidence="6">
    <location>
        <position position="167"/>
    </location>
</feature>
<organism evidence="8 9">
    <name type="scientific">Pseudocohnilembus persalinus</name>
    <name type="common">Ciliate</name>
    <dbReference type="NCBI Taxonomy" id="266149"/>
    <lineage>
        <taxon>Eukaryota</taxon>
        <taxon>Sar</taxon>
        <taxon>Alveolata</taxon>
        <taxon>Ciliophora</taxon>
        <taxon>Intramacronucleata</taxon>
        <taxon>Oligohymenophorea</taxon>
        <taxon>Scuticociliatia</taxon>
        <taxon>Philasterida</taxon>
        <taxon>Pseudocohnilembidae</taxon>
        <taxon>Pseudocohnilembus</taxon>
    </lineage>
</organism>
<evidence type="ECO:0000256" key="6">
    <source>
        <dbReference type="PROSITE-ProRule" id="PRU00104"/>
    </source>
</evidence>
<dbReference type="PROSITE" id="PS50237">
    <property type="entry name" value="HECT"/>
    <property type="match status" value="1"/>
</dbReference>
<evidence type="ECO:0000259" key="7">
    <source>
        <dbReference type="PROSITE" id="PS50237"/>
    </source>
</evidence>
<comment type="catalytic activity">
    <reaction evidence="1">
        <text>S-ubiquitinyl-[E2 ubiquitin-conjugating enzyme]-L-cysteine + [acceptor protein]-L-lysine = [E2 ubiquitin-conjugating enzyme]-L-cysteine + N(6)-ubiquitinyl-[acceptor protein]-L-lysine.</text>
        <dbReference type="EC" id="2.3.2.26"/>
    </reaction>
</comment>
<dbReference type="Gene3D" id="3.90.1750.10">
    <property type="entry name" value="Hect, E3 ligase catalytic domains"/>
    <property type="match status" value="1"/>
</dbReference>
<comment type="caution">
    <text evidence="8">The sequence shown here is derived from an EMBL/GenBank/DDBJ whole genome shotgun (WGS) entry which is preliminary data.</text>
</comment>
<evidence type="ECO:0000313" key="9">
    <source>
        <dbReference type="Proteomes" id="UP000054937"/>
    </source>
</evidence>
<dbReference type="GO" id="GO:0006511">
    <property type="term" value="P:ubiquitin-dependent protein catabolic process"/>
    <property type="evidence" value="ECO:0007669"/>
    <property type="project" value="TreeGrafter"/>
</dbReference>
<sequence length="200" mass="22853">MEVEVNFTRSFLKHILKKDLYITDLEDIDPEQFNNLNWMLENSVEGLELNYTHCVDELGVIKTVDLVEKGSEIEITDKNKKEYVKAVAHYIMTDSIKEQTESFIQGFYDIVPISALKEVSEQQLGLILSGHQIIDGGFKVPHGGFKNYKLEITKIDDTKQLPVAHTCSREMDLPAYTSKEILRKKLEISIYEGAKGFHIG</sequence>
<dbReference type="OMA" id="RICSSMC"/>
<protein>
    <recommendedName>
        <fullName evidence="3">HECT-type E3 ubiquitin transferase</fullName>
        <ecNumber evidence="3">2.3.2.26</ecNumber>
    </recommendedName>
</protein>
<dbReference type="PANTHER" id="PTHR11254:SF440">
    <property type="entry name" value="E3 UBIQUITIN-PROTEIN LIGASE NEDD-4"/>
    <property type="match status" value="1"/>
</dbReference>
<reference evidence="8 9" key="1">
    <citation type="journal article" date="2015" name="Sci. Rep.">
        <title>Genome of the facultative scuticociliatosis pathogen Pseudocohnilembus persalinus provides insight into its virulence through horizontal gene transfer.</title>
        <authorList>
            <person name="Xiong J."/>
            <person name="Wang G."/>
            <person name="Cheng J."/>
            <person name="Tian M."/>
            <person name="Pan X."/>
            <person name="Warren A."/>
            <person name="Jiang C."/>
            <person name="Yuan D."/>
            <person name="Miao W."/>
        </authorList>
    </citation>
    <scope>NUCLEOTIDE SEQUENCE [LARGE SCALE GENOMIC DNA]</scope>
    <source>
        <strain evidence="8">36N120E</strain>
    </source>
</reference>
<dbReference type="EC" id="2.3.2.26" evidence="3"/>
<keyword evidence="9" id="KW-1185">Reference proteome</keyword>
<accession>A0A0V0R8K9</accession>
<dbReference type="GO" id="GO:0000209">
    <property type="term" value="P:protein polyubiquitination"/>
    <property type="evidence" value="ECO:0007669"/>
    <property type="project" value="TreeGrafter"/>
</dbReference>
<name>A0A0V0R8K9_PSEPJ</name>
<evidence type="ECO:0000256" key="1">
    <source>
        <dbReference type="ARBA" id="ARBA00000885"/>
    </source>
</evidence>
<keyword evidence="5 6" id="KW-0833">Ubl conjugation pathway</keyword>
<dbReference type="Proteomes" id="UP000054937">
    <property type="component" value="Unassembled WGS sequence"/>
</dbReference>
<proteinExistence type="predicted"/>
<dbReference type="InterPro" id="IPR035983">
    <property type="entry name" value="Hect_E3_ubiquitin_ligase"/>
</dbReference>
<dbReference type="AlphaFoldDB" id="A0A0V0R8K9"/>
<evidence type="ECO:0000256" key="5">
    <source>
        <dbReference type="ARBA" id="ARBA00022786"/>
    </source>
</evidence>
<dbReference type="FunFam" id="3.30.2160.10:FF:000001">
    <property type="entry name" value="E3 ubiquitin-protein ligase NEDD4-like"/>
    <property type="match status" value="1"/>
</dbReference>
<dbReference type="SMART" id="SM00119">
    <property type="entry name" value="HECTc"/>
    <property type="match status" value="1"/>
</dbReference>
<dbReference type="InParanoid" id="A0A0V0R8K9"/>
<evidence type="ECO:0000256" key="4">
    <source>
        <dbReference type="ARBA" id="ARBA00022679"/>
    </source>
</evidence>